<evidence type="ECO:0000256" key="1">
    <source>
        <dbReference type="SAM" id="Phobius"/>
    </source>
</evidence>
<sequence length="163" mass="18175">MNNLKKYLGIMILVIFGGGLLVYAWRSLHGENLTEPPKFDLSVYTDTSWYDQSMNQVYNKYIQPENQAVKAPSEQKISSGGAAAETGDLFIYFKRSFCDFAGAQALPSINNFLAKFPEMQGREVMLVSEPVEYCAKVDLAGVAKAAALKEQIQKDYSDLIVIK</sequence>
<organism evidence="2 3">
    <name type="scientific">Candidatus Falkowbacteria bacterium RIFOXYC2_FULL_48_21</name>
    <dbReference type="NCBI Taxonomy" id="1798005"/>
    <lineage>
        <taxon>Bacteria</taxon>
        <taxon>Candidatus Falkowiibacteriota</taxon>
    </lineage>
</organism>
<protein>
    <submittedName>
        <fullName evidence="2">Uncharacterized protein</fullName>
    </submittedName>
</protein>
<gene>
    <name evidence="2" type="ORF">A2482_01185</name>
</gene>
<feature type="transmembrane region" description="Helical" evidence="1">
    <location>
        <begin position="7"/>
        <end position="25"/>
    </location>
</feature>
<evidence type="ECO:0000313" key="2">
    <source>
        <dbReference type="EMBL" id="OGF34356.1"/>
    </source>
</evidence>
<dbReference type="EMBL" id="MFGM01000073">
    <property type="protein sequence ID" value="OGF34356.1"/>
    <property type="molecule type" value="Genomic_DNA"/>
</dbReference>
<comment type="caution">
    <text evidence="2">The sequence shown here is derived from an EMBL/GenBank/DDBJ whole genome shotgun (WGS) entry which is preliminary data.</text>
</comment>
<reference evidence="2 3" key="1">
    <citation type="journal article" date="2016" name="Nat. Commun.">
        <title>Thousands of microbial genomes shed light on interconnected biogeochemical processes in an aquifer system.</title>
        <authorList>
            <person name="Anantharaman K."/>
            <person name="Brown C.T."/>
            <person name="Hug L.A."/>
            <person name="Sharon I."/>
            <person name="Castelle C.J."/>
            <person name="Probst A.J."/>
            <person name="Thomas B.C."/>
            <person name="Singh A."/>
            <person name="Wilkins M.J."/>
            <person name="Karaoz U."/>
            <person name="Brodie E.L."/>
            <person name="Williams K.H."/>
            <person name="Hubbard S.S."/>
            <person name="Banfield J.F."/>
        </authorList>
    </citation>
    <scope>NUCLEOTIDE SEQUENCE [LARGE SCALE GENOMIC DNA]</scope>
</reference>
<keyword evidence="1" id="KW-0812">Transmembrane</keyword>
<keyword evidence="1" id="KW-0472">Membrane</keyword>
<accession>A0A1F5T6P1</accession>
<evidence type="ECO:0000313" key="3">
    <source>
        <dbReference type="Proteomes" id="UP000178656"/>
    </source>
</evidence>
<dbReference type="Proteomes" id="UP000178656">
    <property type="component" value="Unassembled WGS sequence"/>
</dbReference>
<keyword evidence="1" id="KW-1133">Transmembrane helix</keyword>
<name>A0A1F5T6P1_9BACT</name>
<proteinExistence type="predicted"/>
<dbReference type="AlphaFoldDB" id="A0A1F5T6P1"/>